<comment type="similarity">
    <text evidence="1 2">Belongs to the peptidase M67A family. CSN6 subfamily.</text>
</comment>
<organism evidence="5 6">
    <name type="scientific">Schizothecium vesticola</name>
    <dbReference type="NCBI Taxonomy" id="314040"/>
    <lineage>
        <taxon>Eukaryota</taxon>
        <taxon>Fungi</taxon>
        <taxon>Dikarya</taxon>
        <taxon>Ascomycota</taxon>
        <taxon>Pezizomycotina</taxon>
        <taxon>Sordariomycetes</taxon>
        <taxon>Sordariomycetidae</taxon>
        <taxon>Sordariales</taxon>
        <taxon>Schizotheciaceae</taxon>
        <taxon>Schizothecium</taxon>
    </lineage>
</organism>
<comment type="function">
    <text evidence="2">Component of the COP9 signalosome complex (CSN), a complex involved in various cellular and developmental processes.</text>
</comment>
<evidence type="ECO:0000259" key="4">
    <source>
        <dbReference type="PROSITE" id="PS50249"/>
    </source>
</evidence>
<dbReference type="GO" id="GO:0000338">
    <property type="term" value="P:protein deneddylation"/>
    <property type="evidence" value="ECO:0007669"/>
    <property type="project" value="InterPro"/>
</dbReference>
<keyword evidence="2" id="KW-0539">Nucleus</keyword>
<evidence type="ECO:0000256" key="2">
    <source>
        <dbReference type="RuleBase" id="RU367006"/>
    </source>
</evidence>
<keyword evidence="6" id="KW-1185">Reference proteome</keyword>
<dbReference type="EMBL" id="JAUKUD010000002">
    <property type="protein sequence ID" value="KAK0750931.1"/>
    <property type="molecule type" value="Genomic_DNA"/>
</dbReference>
<dbReference type="CDD" id="cd08063">
    <property type="entry name" value="MPN_CSN6"/>
    <property type="match status" value="1"/>
</dbReference>
<dbReference type="InterPro" id="IPR000555">
    <property type="entry name" value="JAMM/MPN+_dom"/>
</dbReference>
<dbReference type="Pfam" id="PF01398">
    <property type="entry name" value="JAB"/>
    <property type="match status" value="1"/>
</dbReference>
<dbReference type="GO" id="GO:0008237">
    <property type="term" value="F:metallopeptidase activity"/>
    <property type="evidence" value="ECO:0007669"/>
    <property type="project" value="InterPro"/>
</dbReference>
<dbReference type="Gene3D" id="3.40.140.10">
    <property type="entry name" value="Cytidine Deaminase, domain 2"/>
    <property type="match status" value="1"/>
</dbReference>
<reference evidence="5" key="1">
    <citation type="submission" date="2023-06" db="EMBL/GenBank/DDBJ databases">
        <title>Genome-scale phylogeny and comparative genomics of the fungal order Sordariales.</title>
        <authorList>
            <consortium name="Lawrence Berkeley National Laboratory"/>
            <person name="Hensen N."/>
            <person name="Bonometti L."/>
            <person name="Westerberg I."/>
            <person name="Brannstrom I.O."/>
            <person name="Guillou S."/>
            <person name="Cros-Aarteil S."/>
            <person name="Calhoun S."/>
            <person name="Haridas S."/>
            <person name="Kuo A."/>
            <person name="Mondo S."/>
            <person name="Pangilinan J."/>
            <person name="Riley R."/>
            <person name="LaButti K."/>
            <person name="Andreopoulos B."/>
            <person name="Lipzen A."/>
            <person name="Chen C."/>
            <person name="Yanf M."/>
            <person name="Daum C."/>
            <person name="Ng V."/>
            <person name="Clum A."/>
            <person name="Steindorff A."/>
            <person name="Ohm R."/>
            <person name="Martin F."/>
            <person name="Silar P."/>
            <person name="Natvig D."/>
            <person name="Lalanne C."/>
            <person name="Gautier V."/>
            <person name="Ament-velasquez S.L."/>
            <person name="Kruys A."/>
            <person name="Hutchinson M.I."/>
            <person name="Powell A.J."/>
            <person name="Barry K."/>
            <person name="Miller A.N."/>
            <person name="Grigoriev I.V."/>
            <person name="Debuchy R."/>
            <person name="Gladieux P."/>
            <person name="Thoren M.H."/>
            <person name="Johannesson H."/>
        </authorList>
    </citation>
    <scope>NUCLEOTIDE SEQUENCE</scope>
    <source>
        <strain evidence="5">SMH3187-1</strain>
    </source>
</reference>
<comment type="subcellular location">
    <subcellularLocation>
        <location evidence="2">Cytoplasm</location>
    </subcellularLocation>
    <subcellularLocation>
        <location evidence="2">Nucleus</location>
    </subcellularLocation>
</comment>
<proteinExistence type="inferred from homology"/>
<evidence type="ECO:0000256" key="1">
    <source>
        <dbReference type="ARBA" id="ARBA00010893"/>
    </source>
</evidence>
<comment type="caution">
    <text evidence="5">The sequence shown here is derived from an EMBL/GenBank/DDBJ whole genome shotgun (WGS) entry which is preliminary data.</text>
</comment>
<dbReference type="GO" id="GO:0005737">
    <property type="term" value="C:cytoplasm"/>
    <property type="evidence" value="ECO:0007669"/>
    <property type="project" value="UniProtKB-SubCell"/>
</dbReference>
<dbReference type="GO" id="GO:0008180">
    <property type="term" value="C:COP9 signalosome"/>
    <property type="evidence" value="ECO:0007669"/>
    <property type="project" value="UniProtKB-UniRule"/>
</dbReference>
<dbReference type="Proteomes" id="UP001172155">
    <property type="component" value="Unassembled WGS sequence"/>
</dbReference>
<sequence>MAVNNHLSTHKSDSGLHIVLHPLPLLEISDFITRGYQRDFKGAIVGALLGQQHGREITIEYSFTLKSNKSEDGTYQLDELFFSSRLEQMKQVHKDPALDLVGWYSLVPNSGPNKLHVPIHDKILCRNDSAVLLGFHAEDVINPGAGDPLPITIYEGNMEAVEGAGGEDAEMKDVSAPAAPRQKLKFRELPYTVDSGEAEMIAMQFIREGAATASLDSAEKHIVEQFEAKIAVDDGKGKRRAVAPTLPIRTSKQPHSNGNSLDKNAKLTKAEVEYMSALQNKYNAIKMMRSRIGLVIAYLESLHPGGATSHPSNRILRLVQALVTNVELASPEQDAALQEEMLQGVIDVGLIKLIASLVTSVNDVRETGKKFSTVESMKNSKGRGHVDMGPGGDNYGQSLML</sequence>
<evidence type="ECO:0000313" key="6">
    <source>
        <dbReference type="Proteomes" id="UP001172155"/>
    </source>
</evidence>
<feature type="domain" description="MPN" evidence="4">
    <location>
        <begin position="18"/>
        <end position="160"/>
    </location>
</feature>
<dbReference type="AlphaFoldDB" id="A0AA40K9N2"/>
<feature type="region of interest" description="Disordered" evidence="3">
    <location>
        <begin position="377"/>
        <end position="401"/>
    </location>
</feature>
<dbReference type="InterPro" id="IPR037518">
    <property type="entry name" value="MPN"/>
</dbReference>
<keyword evidence="2" id="KW-0963">Cytoplasm</keyword>
<dbReference type="Pfam" id="PF13012">
    <property type="entry name" value="MitMem_reg"/>
    <property type="match status" value="1"/>
</dbReference>
<name>A0AA40K9N2_9PEZI</name>
<gene>
    <name evidence="5" type="ORF">B0T18DRAFT_435465</name>
</gene>
<dbReference type="PANTHER" id="PTHR10540:SF8">
    <property type="entry name" value="COP9 SIGNALOSOME COMPLEX SUBUNIT 6"/>
    <property type="match status" value="1"/>
</dbReference>
<protein>
    <recommendedName>
        <fullName evidence="2">COP9 signalosome complex subunit 6</fullName>
    </recommendedName>
</protein>
<dbReference type="PROSITE" id="PS50249">
    <property type="entry name" value="MPN"/>
    <property type="match status" value="1"/>
</dbReference>
<dbReference type="PANTHER" id="PTHR10540">
    <property type="entry name" value="EUKARYOTIC TRANSLATION INITIATION FACTOR 3 SUBUNIT F-RELATED"/>
    <property type="match status" value="1"/>
</dbReference>
<keyword evidence="2" id="KW-0736">Signalosome</keyword>
<evidence type="ECO:0000256" key="3">
    <source>
        <dbReference type="SAM" id="MobiDB-lite"/>
    </source>
</evidence>
<evidence type="ECO:0000313" key="5">
    <source>
        <dbReference type="EMBL" id="KAK0750931.1"/>
    </source>
</evidence>
<dbReference type="InterPro" id="IPR024969">
    <property type="entry name" value="EIF3F/CSN6-like_C"/>
</dbReference>
<dbReference type="InterPro" id="IPR033859">
    <property type="entry name" value="MPN_CSN6"/>
</dbReference>
<accession>A0AA40K9N2</accession>